<evidence type="ECO:0000256" key="2">
    <source>
        <dbReference type="ARBA" id="ARBA00008711"/>
    </source>
</evidence>
<keyword evidence="5 9" id="KW-0808">Transferase</keyword>
<evidence type="ECO:0000256" key="8">
    <source>
        <dbReference type="ARBA" id="ARBA00049348"/>
    </source>
</evidence>
<evidence type="ECO:0000256" key="5">
    <source>
        <dbReference type="ARBA" id="ARBA00022679"/>
    </source>
</evidence>
<dbReference type="InterPro" id="IPR036217">
    <property type="entry name" value="MethylDNA_cys_MeTrfase_DNAb"/>
</dbReference>
<comment type="caution">
    <text evidence="12">The sequence shown here is derived from an EMBL/GenBank/DDBJ whole genome shotgun (WGS) entry which is preliminary data.</text>
</comment>
<evidence type="ECO:0000256" key="7">
    <source>
        <dbReference type="ARBA" id="ARBA00023204"/>
    </source>
</evidence>
<dbReference type="PROSITE" id="PS00374">
    <property type="entry name" value="MGMT"/>
    <property type="match status" value="1"/>
</dbReference>
<protein>
    <recommendedName>
        <fullName evidence="9">Methylated-DNA--protein-cysteine methyltransferase</fullName>
        <ecNumber evidence="9">2.1.1.63</ecNumber>
    </recommendedName>
    <alternativeName>
        <fullName evidence="9">6-O-methylguanine-DNA methyltransferase</fullName>
        <shortName evidence="9">MGMT</shortName>
    </alternativeName>
    <alternativeName>
        <fullName evidence="9">O-6-methylguanine-DNA-alkyltransferase</fullName>
    </alternativeName>
</protein>
<evidence type="ECO:0000256" key="4">
    <source>
        <dbReference type="ARBA" id="ARBA00022603"/>
    </source>
</evidence>
<dbReference type="EC" id="2.1.1.63" evidence="9"/>
<evidence type="ECO:0000256" key="3">
    <source>
        <dbReference type="ARBA" id="ARBA00022490"/>
    </source>
</evidence>
<keyword evidence="4 9" id="KW-0489">Methyltransferase</keyword>
<comment type="subcellular location">
    <subcellularLocation>
        <location evidence="9">Cytoplasm</location>
    </subcellularLocation>
</comment>
<dbReference type="Pfam" id="PF01035">
    <property type="entry name" value="DNA_binding_1"/>
    <property type="match status" value="1"/>
</dbReference>
<keyword evidence="13" id="KW-1185">Reference proteome</keyword>
<evidence type="ECO:0000256" key="6">
    <source>
        <dbReference type="ARBA" id="ARBA00022763"/>
    </source>
</evidence>
<proteinExistence type="inferred from homology"/>
<dbReference type="InterPro" id="IPR014048">
    <property type="entry name" value="MethylDNA_cys_MeTrfase_DNA-bd"/>
</dbReference>
<dbReference type="Gene3D" id="1.10.10.10">
    <property type="entry name" value="Winged helix-like DNA-binding domain superfamily/Winged helix DNA-binding domain"/>
    <property type="match status" value="1"/>
</dbReference>
<dbReference type="FunFam" id="1.10.10.10:FF:000214">
    <property type="entry name" value="Methylated-DNA--protein-cysteine methyltransferase"/>
    <property type="match status" value="1"/>
</dbReference>
<dbReference type="PANTHER" id="PTHR10815">
    <property type="entry name" value="METHYLATED-DNA--PROTEIN-CYSTEINE METHYLTRANSFERASE"/>
    <property type="match status" value="1"/>
</dbReference>
<comment type="catalytic activity">
    <reaction evidence="8 9">
        <text>a 6-O-methyl-2'-deoxyguanosine in DNA + L-cysteinyl-[protein] = S-methyl-L-cysteinyl-[protein] + a 2'-deoxyguanosine in DNA</text>
        <dbReference type="Rhea" id="RHEA:24000"/>
        <dbReference type="Rhea" id="RHEA-COMP:10131"/>
        <dbReference type="Rhea" id="RHEA-COMP:10132"/>
        <dbReference type="Rhea" id="RHEA-COMP:11367"/>
        <dbReference type="Rhea" id="RHEA-COMP:11368"/>
        <dbReference type="ChEBI" id="CHEBI:29950"/>
        <dbReference type="ChEBI" id="CHEBI:82612"/>
        <dbReference type="ChEBI" id="CHEBI:85445"/>
        <dbReference type="ChEBI" id="CHEBI:85448"/>
        <dbReference type="EC" id="2.1.1.63"/>
    </reaction>
</comment>
<comment type="function">
    <text evidence="9">Involved in the cellular defense against the biological effects of O6-methylguanine (O6-MeG) and O4-methylthymine (O4-MeT) in DNA. Repairs the methylated nucleobase in DNA by stoichiometrically transferring the methyl group to a cysteine residue in the enzyme. This is a suicide reaction: the enzyme is irreversibly inactivated.</text>
</comment>
<dbReference type="GO" id="GO:0006307">
    <property type="term" value="P:DNA alkylation repair"/>
    <property type="evidence" value="ECO:0007669"/>
    <property type="project" value="UniProtKB-UniRule"/>
</dbReference>
<dbReference type="NCBIfam" id="TIGR00589">
    <property type="entry name" value="ogt"/>
    <property type="match status" value="1"/>
</dbReference>
<comment type="catalytic activity">
    <reaction evidence="1 9">
        <text>a 4-O-methyl-thymidine in DNA + L-cysteinyl-[protein] = a thymidine in DNA + S-methyl-L-cysteinyl-[protein]</text>
        <dbReference type="Rhea" id="RHEA:53428"/>
        <dbReference type="Rhea" id="RHEA-COMP:10131"/>
        <dbReference type="Rhea" id="RHEA-COMP:10132"/>
        <dbReference type="Rhea" id="RHEA-COMP:13555"/>
        <dbReference type="Rhea" id="RHEA-COMP:13556"/>
        <dbReference type="ChEBI" id="CHEBI:29950"/>
        <dbReference type="ChEBI" id="CHEBI:82612"/>
        <dbReference type="ChEBI" id="CHEBI:137386"/>
        <dbReference type="ChEBI" id="CHEBI:137387"/>
        <dbReference type="EC" id="2.1.1.63"/>
    </reaction>
</comment>
<evidence type="ECO:0000259" key="10">
    <source>
        <dbReference type="Pfam" id="PF01035"/>
    </source>
</evidence>
<dbReference type="Gene3D" id="3.30.160.70">
    <property type="entry name" value="Methylated DNA-protein cysteine methyltransferase domain"/>
    <property type="match status" value="1"/>
</dbReference>
<dbReference type="RefSeq" id="WP_153418243.1">
    <property type="nucleotide sequence ID" value="NZ_WFLM01000001.1"/>
</dbReference>
<dbReference type="SUPFAM" id="SSF53155">
    <property type="entry name" value="Methylated DNA-protein cysteine methyltransferase domain"/>
    <property type="match status" value="1"/>
</dbReference>
<dbReference type="InterPro" id="IPR036388">
    <property type="entry name" value="WH-like_DNA-bd_sf"/>
</dbReference>
<evidence type="ECO:0000256" key="1">
    <source>
        <dbReference type="ARBA" id="ARBA00001286"/>
    </source>
</evidence>
<evidence type="ECO:0000256" key="9">
    <source>
        <dbReference type="HAMAP-Rule" id="MF_00772"/>
    </source>
</evidence>
<dbReference type="SUPFAM" id="SSF46767">
    <property type="entry name" value="Methylated DNA-protein cysteine methyltransferase, C-terminal domain"/>
    <property type="match status" value="1"/>
</dbReference>
<comment type="miscellaneous">
    <text evidence="9">This enzyme catalyzes only one turnover and therefore is not strictly catalytic. According to one definition, an enzyme is a biocatalyst that acts repeatedly and over many reaction cycles.</text>
</comment>
<comment type="similarity">
    <text evidence="2 9">Belongs to the MGMT family.</text>
</comment>
<dbReference type="GO" id="GO:0005737">
    <property type="term" value="C:cytoplasm"/>
    <property type="evidence" value="ECO:0007669"/>
    <property type="project" value="UniProtKB-SubCell"/>
</dbReference>
<gene>
    <name evidence="12" type="ORF">GCL60_02015</name>
</gene>
<dbReference type="Pfam" id="PF02870">
    <property type="entry name" value="Methyltransf_1N"/>
    <property type="match status" value="1"/>
</dbReference>
<dbReference type="InterPro" id="IPR001497">
    <property type="entry name" value="MethylDNA_cys_MeTrfase_AS"/>
</dbReference>
<keyword evidence="3 9" id="KW-0963">Cytoplasm</keyword>
<dbReference type="OrthoDB" id="5295094at2"/>
<dbReference type="AlphaFoldDB" id="A0A6N6VVT1"/>
<dbReference type="CDD" id="cd06445">
    <property type="entry name" value="ATase"/>
    <property type="match status" value="1"/>
</dbReference>
<dbReference type="Proteomes" id="UP000437748">
    <property type="component" value="Unassembled WGS sequence"/>
</dbReference>
<dbReference type="EMBL" id="WFLM01000001">
    <property type="protein sequence ID" value="KAB8040725.1"/>
    <property type="molecule type" value="Genomic_DNA"/>
</dbReference>
<evidence type="ECO:0000259" key="11">
    <source>
        <dbReference type="Pfam" id="PF02870"/>
    </source>
</evidence>
<evidence type="ECO:0000313" key="12">
    <source>
        <dbReference type="EMBL" id="KAB8040725.1"/>
    </source>
</evidence>
<dbReference type="InterPro" id="IPR036631">
    <property type="entry name" value="MGMT_N_sf"/>
</dbReference>
<dbReference type="InterPro" id="IPR023546">
    <property type="entry name" value="MGMT"/>
</dbReference>
<feature type="domain" description="Methylguanine DNA methyltransferase ribonuclease-like" evidence="11">
    <location>
        <begin position="5"/>
        <end position="72"/>
    </location>
</feature>
<reference evidence="12 13" key="1">
    <citation type="submission" date="2019-10" db="EMBL/GenBank/DDBJ databases">
        <title>New species of Slilvanegrellaceae.</title>
        <authorList>
            <person name="Pitt A."/>
            <person name="Hahn M.W."/>
        </authorList>
    </citation>
    <scope>NUCLEOTIDE SEQUENCE [LARGE SCALE GENOMIC DNA]</scope>
    <source>
        <strain evidence="12 13">SP-Ram-0.45-NSY-1</strain>
    </source>
</reference>
<sequence length="160" mass="18289">MILLQTKINSLIGDLYLVASEKGLKGVYWQKQPYQFHDYKNEKINYILSQTEKQLSEYFSGHRREFNLDLDIVGTPFQKKVWNQLLKIPYGTTFSYLEISKQIDNEKAFRAVGNANGKNPFSIIIPCHRVIASDGSLGGYAGGVDRKIKLLNLEKNRACL</sequence>
<dbReference type="InterPro" id="IPR008332">
    <property type="entry name" value="MethylG_MeTrfase_N"/>
</dbReference>
<dbReference type="HAMAP" id="MF_00772">
    <property type="entry name" value="OGT"/>
    <property type="match status" value="1"/>
</dbReference>
<feature type="domain" description="Methylated-DNA-[protein]-cysteine S-methyltransferase DNA binding" evidence="10">
    <location>
        <begin position="76"/>
        <end position="155"/>
    </location>
</feature>
<evidence type="ECO:0000313" key="13">
    <source>
        <dbReference type="Proteomes" id="UP000437748"/>
    </source>
</evidence>
<accession>A0A6N6VVT1</accession>
<keyword evidence="6 9" id="KW-0227">DNA damage</keyword>
<feature type="active site" description="Nucleophile; methyl group acceptor" evidence="9">
    <location>
        <position position="127"/>
    </location>
</feature>
<dbReference type="PANTHER" id="PTHR10815:SF13">
    <property type="entry name" value="METHYLATED-DNA--PROTEIN-CYSTEINE METHYLTRANSFERASE"/>
    <property type="match status" value="1"/>
</dbReference>
<keyword evidence="7 9" id="KW-0234">DNA repair</keyword>
<dbReference type="GO" id="GO:0032259">
    <property type="term" value="P:methylation"/>
    <property type="evidence" value="ECO:0007669"/>
    <property type="project" value="UniProtKB-KW"/>
</dbReference>
<dbReference type="GO" id="GO:0003908">
    <property type="term" value="F:methylated-DNA-[protein]-cysteine S-methyltransferase activity"/>
    <property type="evidence" value="ECO:0007669"/>
    <property type="project" value="UniProtKB-UniRule"/>
</dbReference>
<organism evidence="12 13">
    <name type="scientific">Silvanigrella paludirubra</name>
    <dbReference type="NCBI Taxonomy" id="2499159"/>
    <lineage>
        <taxon>Bacteria</taxon>
        <taxon>Pseudomonadati</taxon>
        <taxon>Bdellovibrionota</taxon>
        <taxon>Oligoflexia</taxon>
        <taxon>Silvanigrellales</taxon>
        <taxon>Silvanigrellaceae</taxon>
        <taxon>Silvanigrella</taxon>
    </lineage>
</organism>
<name>A0A6N6VVT1_9BACT</name>